<accession>A0A3R8U2N6</accession>
<dbReference type="Proteomes" id="UP000269265">
    <property type="component" value="Unassembled WGS sequence"/>
</dbReference>
<feature type="domain" description="DAGKc" evidence="1">
    <location>
        <begin position="7"/>
        <end position="141"/>
    </location>
</feature>
<dbReference type="InterPro" id="IPR016064">
    <property type="entry name" value="NAD/diacylglycerol_kinase_sf"/>
</dbReference>
<dbReference type="EMBL" id="RSED01000012">
    <property type="protein sequence ID" value="RRS03408.1"/>
    <property type="molecule type" value="Genomic_DNA"/>
</dbReference>
<keyword evidence="2" id="KW-0808">Transferase</keyword>
<dbReference type="SMART" id="SM00046">
    <property type="entry name" value="DAGKc"/>
    <property type="match status" value="1"/>
</dbReference>
<evidence type="ECO:0000259" key="1">
    <source>
        <dbReference type="PROSITE" id="PS50146"/>
    </source>
</evidence>
<dbReference type="RefSeq" id="WP_125244237.1">
    <property type="nucleotide sequence ID" value="NZ_RSED01000012.1"/>
</dbReference>
<dbReference type="GO" id="GO:0016301">
    <property type="term" value="F:kinase activity"/>
    <property type="evidence" value="ECO:0007669"/>
    <property type="project" value="UniProtKB-KW"/>
</dbReference>
<dbReference type="OrthoDB" id="142078at2"/>
<dbReference type="PANTHER" id="PTHR12358:SF54">
    <property type="entry name" value="SPHINGOSINE KINASE RELATED PROTEIN"/>
    <property type="match status" value="1"/>
</dbReference>
<reference evidence="2 3" key="1">
    <citation type="submission" date="2018-12" db="EMBL/GenBank/DDBJ databases">
        <title>The whole draft genome of Aquabacterium sp. SJQ9.</title>
        <authorList>
            <person name="Sun L."/>
            <person name="Gao X."/>
            <person name="Chen W."/>
            <person name="Huang K."/>
        </authorList>
    </citation>
    <scope>NUCLEOTIDE SEQUENCE [LARGE SCALE GENOMIC DNA]</scope>
    <source>
        <strain evidence="2 3">SJQ9</strain>
    </source>
</reference>
<dbReference type="AlphaFoldDB" id="A0A3R8U2N6"/>
<comment type="caution">
    <text evidence="2">The sequence shown here is derived from an EMBL/GenBank/DDBJ whole genome shotgun (WGS) entry which is preliminary data.</text>
</comment>
<keyword evidence="2" id="KW-0418">Kinase</keyword>
<dbReference type="InterPro" id="IPR001206">
    <property type="entry name" value="Diacylglycerol_kinase_cat_dom"/>
</dbReference>
<dbReference type="Gene3D" id="2.60.200.40">
    <property type="match status" value="1"/>
</dbReference>
<evidence type="ECO:0000313" key="3">
    <source>
        <dbReference type="Proteomes" id="UP000269265"/>
    </source>
</evidence>
<proteinExistence type="predicted"/>
<dbReference type="PROSITE" id="PS50146">
    <property type="entry name" value="DAGK"/>
    <property type="match status" value="1"/>
</dbReference>
<protein>
    <submittedName>
        <fullName evidence="2">Diacylglycerol kinase</fullName>
    </submittedName>
</protein>
<dbReference type="Pfam" id="PF00781">
    <property type="entry name" value="DAGK_cat"/>
    <property type="match status" value="1"/>
</dbReference>
<gene>
    <name evidence="2" type="ORF">EIP75_15805</name>
</gene>
<dbReference type="InterPro" id="IPR050187">
    <property type="entry name" value="Lipid_Phosphate_FormReg"/>
</dbReference>
<organism evidence="2 3">
    <name type="scientific">Aquabacterium soli</name>
    <dbReference type="NCBI Taxonomy" id="2493092"/>
    <lineage>
        <taxon>Bacteria</taxon>
        <taxon>Pseudomonadati</taxon>
        <taxon>Pseudomonadota</taxon>
        <taxon>Betaproteobacteria</taxon>
        <taxon>Burkholderiales</taxon>
        <taxon>Aquabacterium</taxon>
    </lineage>
</organism>
<sequence length="331" mass="36374">MQPIDIHRYAPLFVVMNAASGSQDSQAVRETVEREVHRAGRSVFFRMLEPGQDLSTVAARAVQQAVEHHGIIVAAGGDGTINAVAQAALGKDCAFGVLPQGTFNYFSRTHHIPADPVEAVRLLLNTREAYPVQVGLVNDKVFLVNASLGLYPELLEEREAAKQAHGRSRVVAMWAGLRTLLHRHRHLRLTLQMESGALGKRQQTIKTPTLFVGNNQLQLEQLGMPEAPRVSQGQLAAITVKPQPTWRMVWLGVKGLFGRLGEADEIVSFPLRDMVVQPLLPLGRRRIKVATDGEISWLTPPLRFSVASMPLNLICPTPAAFEQSQQQSTGT</sequence>
<dbReference type="InterPro" id="IPR017438">
    <property type="entry name" value="ATP-NAD_kinase_N"/>
</dbReference>
<dbReference type="Gene3D" id="3.40.50.10330">
    <property type="entry name" value="Probable inorganic polyphosphate/atp-NAD kinase, domain 1"/>
    <property type="match status" value="1"/>
</dbReference>
<dbReference type="PANTHER" id="PTHR12358">
    <property type="entry name" value="SPHINGOSINE KINASE"/>
    <property type="match status" value="1"/>
</dbReference>
<name>A0A3R8U2N6_9BURK</name>
<keyword evidence="3" id="KW-1185">Reference proteome</keyword>
<dbReference type="SUPFAM" id="SSF111331">
    <property type="entry name" value="NAD kinase/diacylglycerol kinase-like"/>
    <property type="match status" value="1"/>
</dbReference>
<evidence type="ECO:0000313" key="2">
    <source>
        <dbReference type="EMBL" id="RRS03408.1"/>
    </source>
</evidence>